<dbReference type="OMA" id="EWARIYK"/>
<evidence type="ECO:0000313" key="19">
    <source>
        <dbReference type="Proteomes" id="UP000001471"/>
    </source>
</evidence>
<dbReference type="InterPro" id="IPR000210">
    <property type="entry name" value="BTB/POZ_dom"/>
</dbReference>
<evidence type="ECO:0000256" key="13">
    <source>
        <dbReference type="ARBA" id="ARBA00045805"/>
    </source>
</evidence>
<dbReference type="GO" id="GO:0046972">
    <property type="term" value="F:histone H4K16 acetyltransferase activity"/>
    <property type="evidence" value="ECO:0007669"/>
    <property type="project" value="TreeGrafter"/>
</dbReference>
<feature type="region of interest" description="Disordered" evidence="15">
    <location>
        <begin position="597"/>
        <end position="621"/>
    </location>
</feature>
<comment type="subcellular location">
    <subcellularLocation>
        <location evidence="1">Nucleus</location>
    </subcellularLocation>
</comment>
<dbReference type="GO" id="GO:0006355">
    <property type="term" value="P:regulation of DNA-templated transcription"/>
    <property type="evidence" value="ECO:0007669"/>
    <property type="project" value="InterPro"/>
</dbReference>
<dbReference type="InterPro" id="IPR016181">
    <property type="entry name" value="Acyl_CoA_acyltransferase"/>
</dbReference>
<dbReference type="HOGENOM" id="CLU_356073_0_0_1"/>
<keyword evidence="11" id="KW-0539">Nucleus</keyword>
<evidence type="ECO:0000256" key="1">
    <source>
        <dbReference type="ARBA" id="ARBA00004123"/>
    </source>
</evidence>
<evidence type="ECO:0000256" key="12">
    <source>
        <dbReference type="ARBA" id="ARBA00023315"/>
    </source>
</evidence>
<keyword evidence="12" id="KW-0012">Acyltransferase</keyword>
<dbReference type="Proteomes" id="UP000001471">
    <property type="component" value="Unassembled WGS sequence"/>
</dbReference>
<feature type="active site" description="Proton donor/acceptor" evidence="14">
    <location>
        <position position="679"/>
    </location>
</feature>
<protein>
    <recommendedName>
        <fullName evidence="3">histone acetyltransferase</fullName>
        <ecNumber evidence="3">2.3.1.48</ecNumber>
    </recommendedName>
</protein>
<sequence length="788" mass="88929">MPPSVINNEHASVIWPIQSFAVSNDFKSPRPASLLLDRANSEFGILYETEPGVSVMAQFLDTEEAVYFQVFKVRAACTRFNNTCKKVCVLMQHFQLDLHFTIVAHAAEFLQKLARTATKVSNLHFEVHEAVSKAAIERPNFNMEKEGYANQINQQWMAIPDETTSEWARIYKTGKCSDFTVIAGGRMFPVHRVLLCTRSQYFNAVCDGQFSVNLRDHVDYRIWDSANIVKETEERSITLPESDQTVSTMLQEIYEVYNSTTSSIFTSFALRREMEKDRVMMDLLALFVAFDKYNLEPIKQKATEAIIDRMTFIPDPFSIVDLAASIYDDNFFQNDRGLRKAIIAHVQMRLPTIMDDEAAWEEYSENKAVPKALHTHQRDMMDGAFGVLTPPVSPTKNNTLESPMVQPRHPRTCTRVGAKARLLNPVLPTIEPREAAPCTATTSMAPDVASMSTTPTTTPAALKTSQKPPTGPNVLEVVFGSLLVKPWYPSFYPEELVGRRVDRLYVCQWCFKYTTEEVKFLGHMNACPLRNDPPPGTPIYTASNYSLYEIDGEKHKLYAQNLSLFAKLFLDTKSVFYDVTTFLYYLLIAHKPEPSIPKPRFGDGPDEEEEATHGDDDNVGSAAKGQVVGFFSKEKMSWDNNNLACILVFPPWQKQGLGQILMGASYEMSRREERLGGPEKPLSDLGRIAYTHYWSQTLARTIINSPTKKTLTIHDLRDKTYIVPEDIIATLQAMDVLEQRRKGGADAVINKARVRMWAESNGVDVMKGPVDTEAFVVRDASRGVSEDG</sequence>
<evidence type="ECO:0000256" key="2">
    <source>
        <dbReference type="ARBA" id="ARBA00010107"/>
    </source>
</evidence>
<dbReference type="InterPro" id="IPR011333">
    <property type="entry name" value="SKP1/BTB/POZ_sf"/>
</dbReference>
<organism evidence="18 19">
    <name type="scientific">Pyrenophora tritici-repentis (strain Pt-1C-BFP)</name>
    <name type="common">Wheat tan spot fungus</name>
    <name type="synonym">Drechslera tritici-repentis</name>
    <dbReference type="NCBI Taxonomy" id="426418"/>
    <lineage>
        <taxon>Eukaryota</taxon>
        <taxon>Fungi</taxon>
        <taxon>Dikarya</taxon>
        <taxon>Ascomycota</taxon>
        <taxon>Pezizomycotina</taxon>
        <taxon>Dothideomycetes</taxon>
        <taxon>Pleosporomycetidae</taxon>
        <taxon>Pleosporales</taxon>
        <taxon>Pleosporineae</taxon>
        <taxon>Pleosporaceae</taxon>
        <taxon>Pyrenophora</taxon>
    </lineage>
</organism>
<dbReference type="Pfam" id="PF17772">
    <property type="entry name" value="zf-MYST"/>
    <property type="match status" value="1"/>
</dbReference>
<proteinExistence type="inferred from homology"/>
<dbReference type="SUPFAM" id="SSF54695">
    <property type="entry name" value="POZ domain"/>
    <property type="match status" value="1"/>
</dbReference>
<accession>B2WNR9</accession>
<keyword evidence="7" id="KW-0862">Zinc</keyword>
<dbReference type="STRING" id="426418.B2WNR9"/>
<evidence type="ECO:0000256" key="5">
    <source>
        <dbReference type="ARBA" id="ARBA00022723"/>
    </source>
</evidence>
<evidence type="ECO:0000256" key="15">
    <source>
        <dbReference type="SAM" id="MobiDB-lite"/>
    </source>
</evidence>
<dbReference type="PANTHER" id="PTHR10615:SF219">
    <property type="entry name" value="HISTONE ACETYLTRANSFERASE KAT5"/>
    <property type="match status" value="1"/>
</dbReference>
<keyword evidence="10" id="KW-0804">Transcription</keyword>
<dbReference type="Gene3D" id="1.10.10.10">
    <property type="entry name" value="Winged helix-like DNA-binding domain superfamily/Winged helix DNA-binding domain"/>
    <property type="match status" value="1"/>
</dbReference>
<gene>
    <name evidence="18" type="ORF">PTRG_11629</name>
</gene>
<keyword evidence="6" id="KW-0863">Zinc-finger</keyword>
<dbReference type="CDD" id="cd18186">
    <property type="entry name" value="BTB_POZ_ZBTB_KLHL-like"/>
    <property type="match status" value="1"/>
</dbReference>
<dbReference type="Pfam" id="PF00651">
    <property type="entry name" value="BTB"/>
    <property type="match status" value="1"/>
</dbReference>
<dbReference type="GO" id="GO:0005634">
    <property type="term" value="C:nucleus"/>
    <property type="evidence" value="ECO:0007669"/>
    <property type="project" value="UniProtKB-SubCell"/>
</dbReference>
<evidence type="ECO:0000256" key="8">
    <source>
        <dbReference type="ARBA" id="ARBA00022990"/>
    </source>
</evidence>
<dbReference type="AlphaFoldDB" id="B2WNR9"/>
<evidence type="ECO:0000256" key="6">
    <source>
        <dbReference type="ARBA" id="ARBA00022771"/>
    </source>
</evidence>
<evidence type="ECO:0000256" key="3">
    <source>
        <dbReference type="ARBA" id="ARBA00013184"/>
    </source>
</evidence>
<dbReference type="PANTHER" id="PTHR10615">
    <property type="entry name" value="HISTONE ACETYLTRANSFERASE"/>
    <property type="match status" value="1"/>
</dbReference>
<dbReference type="GO" id="GO:0008270">
    <property type="term" value="F:zinc ion binding"/>
    <property type="evidence" value="ECO:0007669"/>
    <property type="project" value="UniProtKB-KW"/>
</dbReference>
<comment type="function">
    <text evidence="13">Catalytic component of the NuA4 histone acetyltransferase (HAT) complex which is involved in epigenetic transcriptional activation of selected genes principally by acetylation of nucleosomal histones H4, H3, H2B, H2A and H2A variant H2A.Z. Acetylates histone H4 to form H4K5ac, H4K8ac, H4K12ac and H4K16ac, histone H3 to form H3K14ac, and histone H2A to form H2AK4ac and H2AK7ac. The NuA4 complex is involved in the DNA damage response and is required for chromosome segregation. The NuA4 complex plays a direct role in repair of DNA double-strand breaks (DSBs) through homologous recombination. Recruitment to promoters depends on H3K4me. Also acetylates non-histone proteins. In addition to protein acetyltransferase, can use different acyl-CoA substrates, such as 2-hydroxyisobutanoyl-CoA (2-hydroxyisobutyryl-CoA) or (2E)-butenoyl-CoA (crotonyl-CoA), and is able to mediate protein 2-hydroxyisobutyrylation and crotonylation, respectively.</text>
</comment>
<dbReference type="Gene3D" id="3.30.60.60">
    <property type="entry name" value="N-acetyl transferase-like"/>
    <property type="match status" value="1"/>
</dbReference>
<keyword evidence="9" id="KW-0805">Transcription regulation</keyword>
<dbReference type="InParanoid" id="B2WNR9"/>
<feature type="domain" description="MYST-type HAT" evidence="17">
    <location>
        <begin position="469"/>
        <end position="759"/>
    </location>
</feature>
<evidence type="ECO:0000256" key="9">
    <source>
        <dbReference type="ARBA" id="ARBA00023015"/>
    </source>
</evidence>
<name>B2WNR9_PYRTR</name>
<dbReference type="GO" id="GO:0035267">
    <property type="term" value="C:NuA4 histone acetyltransferase complex"/>
    <property type="evidence" value="ECO:0007669"/>
    <property type="project" value="TreeGrafter"/>
</dbReference>
<evidence type="ECO:0000313" key="18">
    <source>
        <dbReference type="EMBL" id="EDU44679.1"/>
    </source>
</evidence>
<dbReference type="InterPro" id="IPR036388">
    <property type="entry name" value="WH-like_DNA-bd_sf"/>
</dbReference>
<comment type="similarity">
    <text evidence="2">Belongs to the MYST (SAS/MOZ) family.</text>
</comment>
<keyword evidence="4 18" id="KW-0808">Transferase</keyword>
<dbReference type="InterPro" id="IPR050603">
    <property type="entry name" value="MYST_HAT"/>
</dbReference>
<dbReference type="PROSITE" id="PS50097">
    <property type="entry name" value="BTB"/>
    <property type="match status" value="1"/>
</dbReference>
<dbReference type="OrthoDB" id="787137at2759"/>
<dbReference type="Gene3D" id="3.40.630.30">
    <property type="match status" value="1"/>
</dbReference>
<reference evidence="19" key="1">
    <citation type="journal article" date="2013" name="G3 (Bethesda)">
        <title>Comparative genomics of a plant-pathogenic fungus, Pyrenophora tritici-repentis, reveals transduplication and the impact of repeat elements on pathogenicity and population divergence.</title>
        <authorList>
            <person name="Manning V.A."/>
            <person name="Pandelova I."/>
            <person name="Dhillon B."/>
            <person name="Wilhelm L.J."/>
            <person name="Goodwin S.B."/>
            <person name="Berlin A.M."/>
            <person name="Figueroa M."/>
            <person name="Freitag M."/>
            <person name="Hane J.K."/>
            <person name="Henrissat B."/>
            <person name="Holman W.H."/>
            <person name="Kodira C.D."/>
            <person name="Martin J."/>
            <person name="Oliver R.P."/>
            <person name="Robbertse B."/>
            <person name="Schackwitz W."/>
            <person name="Schwartz D.C."/>
            <person name="Spatafora J.W."/>
            <person name="Turgeon B.G."/>
            <person name="Yandava C."/>
            <person name="Young S."/>
            <person name="Zhou S."/>
            <person name="Zeng Q."/>
            <person name="Grigoriev I.V."/>
            <person name="Ma L.-J."/>
            <person name="Ciuffetti L.M."/>
        </authorList>
    </citation>
    <scope>NUCLEOTIDE SEQUENCE [LARGE SCALE GENOMIC DNA]</scope>
    <source>
        <strain evidence="19">Pt-1C-BFP</strain>
    </source>
</reference>
<feature type="region of interest" description="Disordered" evidence="15">
    <location>
        <begin position="446"/>
        <end position="468"/>
    </location>
</feature>
<dbReference type="Pfam" id="PF01853">
    <property type="entry name" value="MOZ_SAS"/>
    <property type="match status" value="2"/>
</dbReference>
<evidence type="ECO:0000256" key="4">
    <source>
        <dbReference type="ARBA" id="ARBA00022679"/>
    </source>
</evidence>
<dbReference type="Gene3D" id="3.30.710.10">
    <property type="entry name" value="Potassium Channel Kv1.1, Chain A"/>
    <property type="match status" value="1"/>
</dbReference>
<keyword evidence="8" id="KW-0007">Acetylation</keyword>
<dbReference type="EC" id="2.3.1.48" evidence="3"/>
<dbReference type="InterPro" id="IPR002717">
    <property type="entry name" value="HAT_MYST-type"/>
</dbReference>
<dbReference type="eggNOG" id="KOG2747">
    <property type="taxonomic scope" value="Eukaryota"/>
</dbReference>
<feature type="domain" description="BTB" evidence="16">
    <location>
        <begin position="177"/>
        <end position="254"/>
    </location>
</feature>
<evidence type="ECO:0000256" key="14">
    <source>
        <dbReference type="PIRSR" id="PIRSR602717-51"/>
    </source>
</evidence>
<evidence type="ECO:0000256" key="10">
    <source>
        <dbReference type="ARBA" id="ARBA00023163"/>
    </source>
</evidence>
<dbReference type="SUPFAM" id="SSF55729">
    <property type="entry name" value="Acyl-CoA N-acyltransferases (Nat)"/>
    <property type="match status" value="1"/>
</dbReference>
<dbReference type="PROSITE" id="PS51726">
    <property type="entry name" value="MYST_HAT"/>
    <property type="match status" value="1"/>
</dbReference>
<keyword evidence="5" id="KW-0479">Metal-binding</keyword>
<dbReference type="EMBL" id="DS231632">
    <property type="protein sequence ID" value="EDU44679.1"/>
    <property type="molecule type" value="Genomic_DNA"/>
</dbReference>
<evidence type="ECO:0000259" key="17">
    <source>
        <dbReference type="PROSITE" id="PS51726"/>
    </source>
</evidence>
<evidence type="ECO:0000259" key="16">
    <source>
        <dbReference type="PROSITE" id="PS50097"/>
    </source>
</evidence>
<evidence type="ECO:0000256" key="11">
    <source>
        <dbReference type="ARBA" id="ARBA00023242"/>
    </source>
</evidence>
<dbReference type="InterPro" id="IPR040706">
    <property type="entry name" value="Zf-MYST"/>
</dbReference>
<evidence type="ECO:0000256" key="7">
    <source>
        <dbReference type="ARBA" id="ARBA00022833"/>
    </source>
</evidence>